<dbReference type="SUPFAM" id="SSF51206">
    <property type="entry name" value="cAMP-binding domain-like"/>
    <property type="match status" value="1"/>
</dbReference>
<dbReference type="SUPFAM" id="SSF46785">
    <property type="entry name" value="Winged helix' DNA-binding domain"/>
    <property type="match status" value="1"/>
</dbReference>
<dbReference type="Pfam" id="PF13545">
    <property type="entry name" value="HTH_Crp_2"/>
    <property type="match status" value="1"/>
</dbReference>
<accession>A0A7W6CS34</accession>
<evidence type="ECO:0000256" key="2">
    <source>
        <dbReference type="ARBA" id="ARBA00023125"/>
    </source>
</evidence>
<dbReference type="Gene3D" id="1.10.10.10">
    <property type="entry name" value="Winged helix-like DNA-binding domain superfamily/Winged helix DNA-binding domain"/>
    <property type="match status" value="1"/>
</dbReference>
<protein>
    <submittedName>
        <fullName evidence="6">CRP/FNR family transcriptional regulator/CRP/FNR family nitrogen fixation transcriptional regulator</fullName>
    </submittedName>
</protein>
<dbReference type="InterPro" id="IPR014710">
    <property type="entry name" value="RmlC-like_jellyroll"/>
</dbReference>
<evidence type="ECO:0000259" key="4">
    <source>
        <dbReference type="PROSITE" id="PS50042"/>
    </source>
</evidence>
<dbReference type="Proteomes" id="UP000582090">
    <property type="component" value="Unassembled WGS sequence"/>
</dbReference>
<reference evidence="6 7" key="1">
    <citation type="submission" date="2020-08" db="EMBL/GenBank/DDBJ databases">
        <title>Genomic Encyclopedia of Type Strains, Phase IV (KMG-IV): sequencing the most valuable type-strain genomes for metagenomic binning, comparative biology and taxonomic classification.</title>
        <authorList>
            <person name="Goeker M."/>
        </authorList>
    </citation>
    <scope>NUCLEOTIDE SEQUENCE [LARGE SCALE GENOMIC DNA]</scope>
    <source>
        <strain evidence="6 7">DSM 26575</strain>
    </source>
</reference>
<dbReference type="Pfam" id="PF00027">
    <property type="entry name" value="cNMP_binding"/>
    <property type="match status" value="1"/>
</dbReference>
<feature type="domain" description="Cyclic nucleotide-binding" evidence="4">
    <location>
        <begin position="33"/>
        <end position="81"/>
    </location>
</feature>
<dbReference type="PROSITE" id="PS50042">
    <property type="entry name" value="CNMP_BINDING_3"/>
    <property type="match status" value="1"/>
</dbReference>
<evidence type="ECO:0000313" key="6">
    <source>
        <dbReference type="EMBL" id="MBB3962645.1"/>
    </source>
</evidence>
<dbReference type="Gene3D" id="2.60.120.10">
    <property type="entry name" value="Jelly Rolls"/>
    <property type="match status" value="1"/>
</dbReference>
<proteinExistence type="predicted"/>
<dbReference type="EMBL" id="JACIDW010000001">
    <property type="protein sequence ID" value="MBB3962645.1"/>
    <property type="molecule type" value="Genomic_DNA"/>
</dbReference>
<comment type="caution">
    <text evidence="6">The sequence shown here is derived from an EMBL/GenBank/DDBJ whole genome shotgun (WGS) entry which is preliminary data.</text>
</comment>
<dbReference type="InterPro" id="IPR036388">
    <property type="entry name" value="WH-like_DNA-bd_sf"/>
</dbReference>
<dbReference type="SMART" id="SM00419">
    <property type="entry name" value="HTH_CRP"/>
    <property type="match status" value="1"/>
</dbReference>
<dbReference type="GO" id="GO:0003677">
    <property type="term" value="F:DNA binding"/>
    <property type="evidence" value="ECO:0007669"/>
    <property type="project" value="UniProtKB-KW"/>
</dbReference>
<evidence type="ECO:0000256" key="3">
    <source>
        <dbReference type="ARBA" id="ARBA00023163"/>
    </source>
</evidence>
<dbReference type="SMART" id="SM00100">
    <property type="entry name" value="cNMP"/>
    <property type="match status" value="1"/>
</dbReference>
<dbReference type="InterPro" id="IPR036390">
    <property type="entry name" value="WH_DNA-bd_sf"/>
</dbReference>
<dbReference type="InterPro" id="IPR000595">
    <property type="entry name" value="cNMP-bd_dom"/>
</dbReference>
<keyword evidence="1" id="KW-0805">Transcription regulation</keyword>
<organism evidence="6 7">
    <name type="scientific">Rhizobium metallidurans</name>
    <dbReference type="NCBI Taxonomy" id="1265931"/>
    <lineage>
        <taxon>Bacteria</taxon>
        <taxon>Pseudomonadati</taxon>
        <taxon>Pseudomonadota</taxon>
        <taxon>Alphaproteobacteria</taxon>
        <taxon>Hyphomicrobiales</taxon>
        <taxon>Rhizobiaceae</taxon>
        <taxon>Rhizobium/Agrobacterium group</taxon>
        <taxon>Rhizobium</taxon>
    </lineage>
</organism>
<evidence type="ECO:0000259" key="5">
    <source>
        <dbReference type="PROSITE" id="PS51063"/>
    </source>
</evidence>
<dbReference type="RefSeq" id="WP_183898371.1">
    <property type="nucleotide sequence ID" value="NZ_JACIDW010000001.1"/>
</dbReference>
<dbReference type="AlphaFoldDB" id="A0A7W6CS34"/>
<sequence length="215" mass="24459">MLHVHDLRQEPIQVPTRPRAFEPAARADQTIRLKQDQTIYSEGQKVLAFYQVEAGAIRIYRLMPDGHRHILSFCVKGDWFGLEQGDRRADFAEAVCEARIRPFATTGSSTFTNNLLNIALANLAKAQSRQMAMIEQSALKRVAVFIQEMAERHPGESEFDLMMCRSDVADYLGLTIETVARSFTKLRERRIIRLKGKLQRCVQLLDRDALAALAL</sequence>
<name>A0A7W6CS34_9HYPH</name>
<gene>
    <name evidence="6" type="ORF">GGQ67_000263</name>
</gene>
<keyword evidence="3" id="KW-0804">Transcription</keyword>
<dbReference type="CDD" id="cd00038">
    <property type="entry name" value="CAP_ED"/>
    <property type="match status" value="1"/>
</dbReference>
<dbReference type="InterPro" id="IPR012318">
    <property type="entry name" value="HTH_CRP"/>
</dbReference>
<dbReference type="InterPro" id="IPR018490">
    <property type="entry name" value="cNMP-bd_dom_sf"/>
</dbReference>
<evidence type="ECO:0000256" key="1">
    <source>
        <dbReference type="ARBA" id="ARBA00023015"/>
    </source>
</evidence>
<dbReference type="PRINTS" id="PR00034">
    <property type="entry name" value="HTHCRP"/>
</dbReference>
<feature type="domain" description="HTH crp-type" evidence="5">
    <location>
        <begin position="136"/>
        <end position="208"/>
    </location>
</feature>
<keyword evidence="7" id="KW-1185">Reference proteome</keyword>
<keyword evidence="2" id="KW-0238">DNA-binding</keyword>
<dbReference type="PROSITE" id="PS51063">
    <property type="entry name" value="HTH_CRP_2"/>
    <property type="match status" value="1"/>
</dbReference>
<dbReference type="GO" id="GO:0006355">
    <property type="term" value="P:regulation of DNA-templated transcription"/>
    <property type="evidence" value="ECO:0007669"/>
    <property type="project" value="InterPro"/>
</dbReference>
<evidence type="ECO:0000313" key="7">
    <source>
        <dbReference type="Proteomes" id="UP000582090"/>
    </source>
</evidence>